<dbReference type="Proteomes" id="UP000307968">
    <property type="component" value="Chromosome"/>
</dbReference>
<name>A0A4U9HHZ2_SERRU</name>
<dbReference type="AlphaFoldDB" id="A0A4U9HHZ2"/>
<evidence type="ECO:0000313" key="2">
    <source>
        <dbReference type="Proteomes" id="UP000307968"/>
    </source>
</evidence>
<gene>
    <name evidence="1" type="ORF">NCTC12971_03159</name>
</gene>
<protein>
    <submittedName>
        <fullName evidence="1">Uncharacterized conserved protein</fullName>
    </submittedName>
</protein>
<evidence type="ECO:0000313" key="1">
    <source>
        <dbReference type="EMBL" id="VTP63464.1"/>
    </source>
</evidence>
<reference evidence="1 2" key="1">
    <citation type="submission" date="2019-05" db="EMBL/GenBank/DDBJ databases">
        <authorList>
            <consortium name="Pathogen Informatics"/>
        </authorList>
    </citation>
    <scope>NUCLEOTIDE SEQUENCE [LARGE SCALE GENOMIC DNA]</scope>
    <source>
        <strain evidence="1 2">NCTC12971</strain>
    </source>
</reference>
<accession>A0A4U9HHZ2</accession>
<sequence>MSQRPFWQSKTLAEMSEEEWESLCDGCGQLLSE</sequence>
<proteinExistence type="predicted"/>
<dbReference type="EMBL" id="LR590463">
    <property type="protein sequence ID" value="VTP63464.1"/>
    <property type="molecule type" value="Genomic_DNA"/>
</dbReference>
<dbReference type="PANTHER" id="PTHR37421">
    <property type="entry name" value="UPF0260 PROTEIN YCGN"/>
    <property type="match status" value="1"/>
</dbReference>
<dbReference type="InterPro" id="IPR008228">
    <property type="entry name" value="UCP006173"/>
</dbReference>
<dbReference type="PANTHER" id="PTHR37421:SF1">
    <property type="entry name" value="UPF0260 PROTEIN YCGN"/>
    <property type="match status" value="1"/>
</dbReference>
<organism evidence="1 2">
    <name type="scientific">Serratia rubidaea</name>
    <name type="common">Serratia marinorubra</name>
    <dbReference type="NCBI Taxonomy" id="61652"/>
    <lineage>
        <taxon>Bacteria</taxon>
        <taxon>Pseudomonadati</taxon>
        <taxon>Pseudomonadota</taxon>
        <taxon>Gammaproteobacteria</taxon>
        <taxon>Enterobacterales</taxon>
        <taxon>Yersiniaceae</taxon>
        <taxon>Serratia</taxon>
    </lineage>
</organism>